<comment type="caution">
    <text evidence="2">The sequence shown here is derived from an EMBL/GenBank/DDBJ whole genome shotgun (WGS) entry which is preliminary data.</text>
</comment>
<dbReference type="Gene3D" id="3.90.550.10">
    <property type="entry name" value="Spore Coat Polysaccharide Biosynthesis Protein SpsA, Chain A"/>
    <property type="match status" value="1"/>
</dbReference>
<accession>A0A1G2RUV1</accession>
<organism evidence="2 3">
    <name type="scientific">Candidatus Wildermuthbacteria bacterium RIFCSPLOWO2_02_FULL_47_9c</name>
    <dbReference type="NCBI Taxonomy" id="1802466"/>
    <lineage>
        <taxon>Bacteria</taxon>
        <taxon>Candidatus Wildermuthiibacteriota</taxon>
    </lineage>
</organism>
<dbReference type="PANTHER" id="PTHR43685">
    <property type="entry name" value="GLYCOSYLTRANSFERASE"/>
    <property type="match status" value="1"/>
</dbReference>
<sequence>MKNKVAVAIPTYNRLAYLKECIESILNQMFQDFSLFVFDNASDEPVEQELQKYQDERLHFIGSTQNTGPVGNINRILEYPFDSEYVAIFHDDDAMHPKKLELQSSFLDAHQDVLFVASDFNEVSDKTIHAFAGFDENNVKSAMYKNPYEFVRAEMSWLRCAFGSVMYRKNAFLAGRMQADKFSEFADLVFLMGISKKGPCAFLKAPLMNYRIHPGQNRVLGQEYEQGAMEMLSFCRESLPAALDKKDEMLLRRYSVNFLLRACAHINKGFFYSLRFLQKCHQQQFIRYRDFRYIDAHGLVSAVSIVLKSKKIISAARWARSLFRL</sequence>
<dbReference type="Proteomes" id="UP000178222">
    <property type="component" value="Unassembled WGS sequence"/>
</dbReference>
<reference evidence="2 3" key="1">
    <citation type="journal article" date="2016" name="Nat. Commun.">
        <title>Thousands of microbial genomes shed light on interconnected biogeochemical processes in an aquifer system.</title>
        <authorList>
            <person name="Anantharaman K."/>
            <person name="Brown C.T."/>
            <person name="Hug L.A."/>
            <person name="Sharon I."/>
            <person name="Castelle C.J."/>
            <person name="Probst A.J."/>
            <person name="Thomas B.C."/>
            <person name="Singh A."/>
            <person name="Wilkins M.J."/>
            <person name="Karaoz U."/>
            <person name="Brodie E.L."/>
            <person name="Williams K.H."/>
            <person name="Hubbard S.S."/>
            <person name="Banfield J.F."/>
        </authorList>
    </citation>
    <scope>NUCLEOTIDE SEQUENCE [LARGE SCALE GENOMIC DNA]</scope>
</reference>
<protein>
    <recommendedName>
        <fullName evidence="1">Glycosyltransferase 2-like domain-containing protein</fullName>
    </recommendedName>
</protein>
<proteinExistence type="predicted"/>
<dbReference type="EMBL" id="MHUL01000031">
    <property type="protein sequence ID" value="OHA76597.1"/>
    <property type="molecule type" value="Genomic_DNA"/>
</dbReference>
<evidence type="ECO:0000259" key="1">
    <source>
        <dbReference type="Pfam" id="PF00535"/>
    </source>
</evidence>
<dbReference type="SUPFAM" id="SSF53448">
    <property type="entry name" value="Nucleotide-diphospho-sugar transferases"/>
    <property type="match status" value="1"/>
</dbReference>
<evidence type="ECO:0000313" key="2">
    <source>
        <dbReference type="EMBL" id="OHA76597.1"/>
    </source>
</evidence>
<dbReference type="InterPro" id="IPR029044">
    <property type="entry name" value="Nucleotide-diphossugar_trans"/>
</dbReference>
<feature type="domain" description="Glycosyltransferase 2-like" evidence="1">
    <location>
        <begin position="7"/>
        <end position="140"/>
    </location>
</feature>
<dbReference type="Pfam" id="PF00535">
    <property type="entry name" value="Glycos_transf_2"/>
    <property type="match status" value="1"/>
</dbReference>
<dbReference type="CDD" id="cd00761">
    <property type="entry name" value="Glyco_tranf_GTA_type"/>
    <property type="match status" value="1"/>
</dbReference>
<name>A0A1G2RUV1_9BACT</name>
<dbReference type="AlphaFoldDB" id="A0A1G2RUV1"/>
<gene>
    <name evidence="2" type="ORF">A3J30_04630</name>
</gene>
<dbReference type="InterPro" id="IPR001173">
    <property type="entry name" value="Glyco_trans_2-like"/>
</dbReference>
<evidence type="ECO:0000313" key="3">
    <source>
        <dbReference type="Proteomes" id="UP000178222"/>
    </source>
</evidence>
<dbReference type="InterPro" id="IPR050834">
    <property type="entry name" value="Glycosyltransf_2"/>
</dbReference>
<dbReference type="PANTHER" id="PTHR43685:SF2">
    <property type="entry name" value="GLYCOSYLTRANSFERASE 2-LIKE DOMAIN-CONTAINING PROTEIN"/>
    <property type="match status" value="1"/>
</dbReference>